<feature type="transmembrane region" description="Helical" evidence="1">
    <location>
        <begin position="355"/>
        <end position="374"/>
    </location>
</feature>
<evidence type="ECO:0000313" key="3">
    <source>
        <dbReference type="Proteomes" id="UP000235649"/>
    </source>
</evidence>
<keyword evidence="1" id="KW-1133">Transmembrane helix</keyword>
<feature type="transmembrane region" description="Helical" evidence="1">
    <location>
        <begin position="295"/>
        <end position="312"/>
    </location>
</feature>
<proteinExistence type="predicted"/>
<feature type="transmembrane region" description="Helical" evidence="1">
    <location>
        <begin position="234"/>
        <end position="253"/>
    </location>
</feature>
<dbReference type="AlphaFoldDB" id="A0A2N7AUV9"/>
<gene>
    <name evidence="2" type="ORF">CBP76_05505</name>
</gene>
<evidence type="ECO:0000313" key="2">
    <source>
        <dbReference type="EMBL" id="PMD71436.1"/>
    </source>
</evidence>
<comment type="caution">
    <text evidence="2">The sequence shown here is derived from an EMBL/GenBank/DDBJ whole genome shotgun (WGS) entry which is preliminary data.</text>
</comment>
<dbReference type="RefSeq" id="WP_102195942.1">
    <property type="nucleotide sequence ID" value="NZ_NIPR01000012.1"/>
</dbReference>
<feature type="transmembrane region" description="Helical" evidence="1">
    <location>
        <begin position="191"/>
        <end position="222"/>
    </location>
</feature>
<feature type="transmembrane region" description="Helical" evidence="1">
    <location>
        <begin position="381"/>
        <end position="402"/>
    </location>
</feature>
<dbReference type="Proteomes" id="UP000235649">
    <property type="component" value="Unassembled WGS sequence"/>
</dbReference>
<keyword evidence="1" id="KW-0812">Transmembrane</keyword>
<accession>A0A2N7AUV9</accession>
<organism evidence="2 3">
    <name type="scientific">Companilactobacillus nuruki</name>
    <dbReference type="NCBI Taxonomy" id="1993540"/>
    <lineage>
        <taxon>Bacteria</taxon>
        <taxon>Bacillati</taxon>
        <taxon>Bacillota</taxon>
        <taxon>Bacilli</taxon>
        <taxon>Lactobacillales</taxon>
        <taxon>Lactobacillaceae</taxon>
        <taxon>Companilactobacillus</taxon>
    </lineage>
</organism>
<dbReference type="OrthoDB" id="9784157at2"/>
<keyword evidence="1" id="KW-0472">Membrane</keyword>
<evidence type="ECO:0000256" key="1">
    <source>
        <dbReference type="SAM" id="Phobius"/>
    </source>
</evidence>
<feature type="transmembrane region" description="Helical" evidence="1">
    <location>
        <begin position="167"/>
        <end position="185"/>
    </location>
</feature>
<keyword evidence="3" id="KW-1185">Reference proteome</keyword>
<feature type="transmembrane region" description="Helical" evidence="1">
    <location>
        <begin position="112"/>
        <end position="132"/>
    </location>
</feature>
<feature type="transmembrane region" description="Helical" evidence="1">
    <location>
        <begin position="12"/>
        <end position="34"/>
    </location>
</feature>
<feature type="transmembrane region" description="Helical" evidence="1">
    <location>
        <begin position="324"/>
        <end position="343"/>
    </location>
</feature>
<dbReference type="EMBL" id="NIPR01000012">
    <property type="protein sequence ID" value="PMD71436.1"/>
    <property type="molecule type" value="Genomic_DNA"/>
</dbReference>
<protein>
    <recommendedName>
        <fullName evidence="4">Membrane protein 6-pyruvoyl-tetrahydropterin synthase-related domain-containing protein</fullName>
    </recommendedName>
</protein>
<name>A0A2N7AUV9_9LACO</name>
<feature type="transmembrane region" description="Helical" evidence="1">
    <location>
        <begin position="138"/>
        <end position="155"/>
    </location>
</feature>
<evidence type="ECO:0008006" key="4">
    <source>
        <dbReference type="Google" id="ProtNLM"/>
    </source>
</evidence>
<sequence length="564" mass="64732">MTFSLKKNKYVKYTTIILSTAVLFALVSYLSLYITEFKNDSIWTFLGSSDNRFHMMRIEGLYYSLLRHQYFPFINMSFLDGFGYISSIFYSDFLIYPVAIMRVMGYTASQAIIRYYLLLNFLTFVVSFLCYYKIQKKYWNSLVFSFIYTLSNYRLHDLLFRHDLGEVGAFLFLPIAVLGIYEIFYGNRKNWLYLTFGMTAIIYSHAISPILTAILIIAVGLLQIGELKEHPKRLLSLLWATISSGFLSIAYFLPMIEQMKHTTFVLTESKGILPAGALNFSDAFTYSLNNVITDPSIGLIMLLTSIIVLISYKKIQNRAVKHFAIIGVVMFICSSKVFPWFILNTTMLKSIQYPWRFYMISTILLAVFVAYDPLKFINTRALKIVFISFTFLLTLSSIYRLASSSQSYVPYATYNQPSPYSIGAGHEYLPINTDFDKLQTASHKPKIITGKANISNFKQYGTRLSFDFKNAKNTKVNLPIIGYYGFQSKQSVGKVSKLTMDKSHNNLAQVTINGKGKVVVDYFETTIQKFARRTSFLSLLIIIASLIVKQLDLKLIKSFKKENI</sequence>
<reference evidence="2 3" key="1">
    <citation type="submission" date="2017-05" db="EMBL/GenBank/DDBJ databases">
        <title>Lactobacillus nurukis nov., sp. nov., isolated from nuruk.</title>
        <authorList>
            <person name="Kim S.-J."/>
        </authorList>
    </citation>
    <scope>NUCLEOTIDE SEQUENCE [LARGE SCALE GENOMIC DNA]</scope>
    <source>
        <strain evidence="2 3">SYF10-1a</strain>
    </source>
</reference>
<feature type="transmembrane region" description="Helical" evidence="1">
    <location>
        <begin position="81"/>
        <end position="100"/>
    </location>
</feature>